<accession>A0AAV6EEB0</accession>
<dbReference type="Proteomes" id="UP000423641">
    <property type="component" value="Unassembled WGS sequence"/>
</dbReference>
<dbReference type="SMART" id="SM00671">
    <property type="entry name" value="SEL1"/>
    <property type="match status" value="1"/>
</dbReference>
<evidence type="ECO:0000313" key="6">
    <source>
        <dbReference type="Proteomes" id="UP000423641"/>
    </source>
</evidence>
<evidence type="ECO:0000256" key="3">
    <source>
        <dbReference type="ARBA" id="ARBA00023157"/>
    </source>
</evidence>
<comment type="catalytic activity">
    <reaction evidence="1">
        <text>a beta-lactam + H2O = a substituted beta-amino acid</text>
        <dbReference type="Rhea" id="RHEA:20401"/>
        <dbReference type="ChEBI" id="CHEBI:15377"/>
        <dbReference type="ChEBI" id="CHEBI:35627"/>
        <dbReference type="ChEBI" id="CHEBI:140347"/>
        <dbReference type="EC" id="3.5.2.6"/>
    </reaction>
</comment>
<dbReference type="EC" id="3.5.2.6" evidence="2"/>
<dbReference type="RefSeq" id="WP_111970865.1">
    <property type="nucleotide sequence ID" value="NZ_CP053828.1"/>
</dbReference>
<dbReference type="SUPFAM" id="SSF81901">
    <property type="entry name" value="HCP-like"/>
    <property type="match status" value="1"/>
</dbReference>
<comment type="caution">
    <text evidence="5">The sequence shown here is derived from an EMBL/GenBank/DDBJ whole genome shotgun (WGS) entry which is preliminary data.</text>
</comment>
<evidence type="ECO:0000256" key="4">
    <source>
        <dbReference type="ARBA" id="ARBA00023251"/>
    </source>
</evidence>
<gene>
    <name evidence="5" type="ORF">F7P66_06460</name>
</gene>
<dbReference type="Gene3D" id="1.25.40.10">
    <property type="entry name" value="Tetratricopeptide repeat domain"/>
    <property type="match status" value="1"/>
</dbReference>
<dbReference type="GeneID" id="56509378"/>
<dbReference type="InterPro" id="IPR011990">
    <property type="entry name" value="TPR-like_helical_dom_sf"/>
</dbReference>
<sequence>MAEYNIWVFFENKDIDEYNDTLDNYNKGLYEKSLPVAQMLCEEKDYASACNLLAFYYENGHAVAKDEVKATELYKKACDGGDKESACYILLLITLRA</sequence>
<name>A0AAV6EEB0_CAMHY</name>
<dbReference type="GO" id="GO:0046677">
    <property type="term" value="P:response to antibiotic"/>
    <property type="evidence" value="ECO:0007669"/>
    <property type="project" value="UniProtKB-KW"/>
</dbReference>
<dbReference type="InterPro" id="IPR006597">
    <property type="entry name" value="Sel1-like"/>
</dbReference>
<reference evidence="5 6" key="1">
    <citation type="submission" date="2019-09" db="EMBL/GenBank/DDBJ databases">
        <title>Draft genome sequences of 48 bacterial type strains from the CCUG.</title>
        <authorList>
            <person name="Tunovic T."/>
            <person name="Pineiro-Iglesias B."/>
            <person name="Unosson C."/>
            <person name="Inganas E."/>
            <person name="Ohlen M."/>
            <person name="Cardew S."/>
            <person name="Jensie-Markopoulos S."/>
            <person name="Salva-Serra F."/>
            <person name="Jaen-Luchoro D."/>
            <person name="Karlsson R."/>
            <person name="Svensson-Stadler L."/>
            <person name="Chun J."/>
            <person name="Moore E."/>
        </authorList>
    </citation>
    <scope>NUCLEOTIDE SEQUENCE [LARGE SCALE GENOMIC DNA]</scope>
    <source>
        <strain evidence="5 6">CCUG 34538</strain>
    </source>
</reference>
<proteinExistence type="predicted"/>
<dbReference type="AlphaFoldDB" id="A0AAV6EEB0"/>
<evidence type="ECO:0000256" key="1">
    <source>
        <dbReference type="ARBA" id="ARBA00001526"/>
    </source>
</evidence>
<evidence type="ECO:0000313" key="5">
    <source>
        <dbReference type="EMBL" id="KAB0612458.1"/>
    </source>
</evidence>
<keyword evidence="4" id="KW-0046">Antibiotic resistance</keyword>
<dbReference type="Pfam" id="PF08238">
    <property type="entry name" value="Sel1"/>
    <property type="match status" value="1"/>
</dbReference>
<keyword evidence="3" id="KW-1015">Disulfide bond</keyword>
<organism evidence="5 6">
    <name type="scientific">Campylobacter hyointestinalis subsp. lawsonii</name>
    <dbReference type="NCBI Taxonomy" id="91353"/>
    <lineage>
        <taxon>Bacteria</taxon>
        <taxon>Pseudomonadati</taxon>
        <taxon>Campylobacterota</taxon>
        <taxon>Epsilonproteobacteria</taxon>
        <taxon>Campylobacterales</taxon>
        <taxon>Campylobacteraceae</taxon>
        <taxon>Campylobacter</taxon>
    </lineage>
</organism>
<dbReference type="EMBL" id="VZON01000005">
    <property type="protein sequence ID" value="KAB0612458.1"/>
    <property type="molecule type" value="Genomic_DNA"/>
</dbReference>
<evidence type="ECO:0000256" key="2">
    <source>
        <dbReference type="ARBA" id="ARBA00012865"/>
    </source>
</evidence>
<dbReference type="GO" id="GO:0008800">
    <property type="term" value="F:beta-lactamase activity"/>
    <property type="evidence" value="ECO:0007669"/>
    <property type="project" value="UniProtKB-EC"/>
</dbReference>
<protein>
    <recommendedName>
        <fullName evidence="2">beta-lactamase</fullName>
        <ecNumber evidence="2">3.5.2.6</ecNumber>
    </recommendedName>
</protein>